<keyword evidence="3" id="KW-1185">Reference proteome</keyword>
<organism evidence="2 3">
    <name type="scientific">Sinanodonta woodiana</name>
    <name type="common">Chinese pond mussel</name>
    <name type="synonym">Anodonta woodiana</name>
    <dbReference type="NCBI Taxonomy" id="1069815"/>
    <lineage>
        <taxon>Eukaryota</taxon>
        <taxon>Metazoa</taxon>
        <taxon>Spiralia</taxon>
        <taxon>Lophotrochozoa</taxon>
        <taxon>Mollusca</taxon>
        <taxon>Bivalvia</taxon>
        <taxon>Autobranchia</taxon>
        <taxon>Heteroconchia</taxon>
        <taxon>Palaeoheterodonta</taxon>
        <taxon>Unionida</taxon>
        <taxon>Unionoidea</taxon>
        <taxon>Unionidae</taxon>
        <taxon>Unioninae</taxon>
        <taxon>Sinanodonta</taxon>
    </lineage>
</organism>
<evidence type="ECO:0000256" key="1">
    <source>
        <dbReference type="SAM" id="SignalP"/>
    </source>
</evidence>
<name>A0ABD3T5K4_SINWO</name>
<dbReference type="EMBL" id="JBJQND010000019">
    <property type="protein sequence ID" value="KAL3831865.1"/>
    <property type="molecule type" value="Genomic_DNA"/>
</dbReference>
<protein>
    <submittedName>
        <fullName evidence="2">Uncharacterized protein</fullName>
    </submittedName>
</protein>
<dbReference type="AlphaFoldDB" id="A0ABD3T5K4"/>
<evidence type="ECO:0000313" key="2">
    <source>
        <dbReference type="EMBL" id="KAL3831865.1"/>
    </source>
</evidence>
<feature type="chain" id="PRO_5044833334" evidence="1">
    <location>
        <begin position="21"/>
        <end position="239"/>
    </location>
</feature>
<feature type="signal peptide" evidence="1">
    <location>
        <begin position="1"/>
        <end position="20"/>
    </location>
</feature>
<dbReference type="Proteomes" id="UP001634394">
    <property type="component" value="Unassembled WGS sequence"/>
</dbReference>
<comment type="caution">
    <text evidence="2">The sequence shown here is derived from an EMBL/GenBank/DDBJ whole genome shotgun (WGS) entry which is preliminary data.</text>
</comment>
<evidence type="ECO:0000313" key="3">
    <source>
        <dbReference type="Proteomes" id="UP001634394"/>
    </source>
</evidence>
<sequence length="239" mass="25426">MNHLSVTTAIILIVTTMTMGQDNYQSQRTLPQHPIPSPNIDLHGSPLGIWKTGGDLPLRGGTRKSDPFDPLLSNPLGSLDLSALGPREARLRQWLADNSLSFDSLRAEFHPDPHHVDAHIKPPVHPSQPNLHGLVDPAYPHGKPLVIDPLFNGGSVGAKVSGGLLPVQGDLLSGINNGGFVGVNRDPRVHQGVVDKIPGVGQVFDTLGHIGSQSKPIGGIVLDPRRTSVGGFPTEKYGN</sequence>
<proteinExistence type="predicted"/>
<keyword evidence="1" id="KW-0732">Signal</keyword>
<accession>A0ABD3T5K4</accession>
<gene>
    <name evidence="2" type="ORF">ACJMK2_023562</name>
</gene>
<reference evidence="2 3" key="1">
    <citation type="submission" date="2024-11" db="EMBL/GenBank/DDBJ databases">
        <title>Chromosome-level genome assembly of the freshwater bivalve Anodonta woodiana.</title>
        <authorList>
            <person name="Chen X."/>
        </authorList>
    </citation>
    <scope>NUCLEOTIDE SEQUENCE [LARGE SCALE GENOMIC DNA]</scope>
    <source>
        <strain evidence="2">MN2024</strain>
        <tissue evidence="2">Gills</tissue>
    </source>
</reference>